<dbReference type="AlphaFoldDB" id="A0A537JHY6"/>
<comment type="similarity">
    <text evidence="1">Belongs to the ABC transporter superfamily.</text>
</comment>
<keyword evidence="3" id="KW-0029">Amino-acid transport</keyword>
<evidence type="ECO:0000256" key="1">
    <source>
        <dbReference type="ARBA" id="ARBA00005417"/>
    </source>
</evidence>
<reference evidence="5 6" key="1">
    <citation type="journal article" date="2019" name="Nat. Microbiol.">
        <title>Mediterranean grassland soil C-N compound turnover is dependent on rainfall and depth, and is mediated by genomically divergent microorganisms.</title>
        <authorList>
            <person name="Diamond S."/>
            <person name="Andeer P.F."/>
            <person name="Li Z."/>
            <person name="Crits-Christoph A."/>
            <person name="Burstein D."/>
            <person name="Anantharaman K."/>
            <person name="Lane K.R."/>
            <person name="Thomas B.C."/>
            <person name="Pan C."/>
            <person name="Northen T.R."/>
            <person name="Banfield J.F."/>
        </authorList>
    </citation>
    <scope>NUCLEOTIDE SEQUENCE [LARGE SCALE GENOMIC DNA]</scope>
    <source>
        <strain evidence="5">NP_7</strain>
    </source>
</reference>
<dbReference type="GO" id="GO:0015807">
    <property type="term" value="P:L-amino acid transport"/>
    <property type="evidence" value="ECO:0007669"/>
    <property type="project" value="TreeGrafter"/>
</dbReference>
<dbReference type="Pfam" id="PF00005">
    <property type="entry name" value="ABC_tran"/>
    <property type="match status" value="1"/>
</dbReference>
<dbReference type="PANTHER" id="PTHR43820:SF4">
    <property type="entry name" value="HIGH-AFFINITY BRANCHED-CHAIN AMINO ACID TRANSPORT ATP-BINDING PROTEIN LIVF"/>
    <property type="match status" value="1"/>
</dbReference>
<dbReference type="EMBL" id="VBAO01000090">
    <property type="protein sequence ID" value="TMI83124.1"/>
    <property type="molecule type" value="Genomic_DNA"/>
</dbReference>
<gene>
    <name evidence="5" type="ORF">E6H04_03550</name>
</gene>
<feature type="non-terminal residue" evidence="5">
    <location>
        <position position="128"/>
    </location>
</feature>
<dbReference type="InterPro" id="IPR027417">
    <property type="entry name" value="P-loop_NTPase"/>
</dbReference>
<proteinExistence type="inferred from homology"/>
<evidence type="ECO:0000313" key="6">
    <source>
        <dbReference type="Proteomes" id="UP000320048"/>
    </source>
</evidence>
<evidence type="ECO:0000259" key="4">
    <source>
        <dbReference type="Pfam" id="PF00005"/>
    </source>
</evidence>
<keyword evidence="5" id="KW-0067">ATP-binding</keyword>
<dbReference type="PANTHER" id="PTHR43820">
    <property type="entry name" value="HIGH-AFFINITY BRANCHED-CHAIN AMINO ACID TRANSPORT ATP-BINDING PROTEIN LIVF"/>
    <property type="match status" value="1"/>
</dbReference>
<name>A0A537JHY6_9BACT</name>
<organism evidence="5 6">
    <name type="scientific">Candidatus Segetimicrobium genomatis</name>
    <dbReference type="NCBI Taxonomy" id="2569760"/>
    <lineage>
        <taxon>Bacteria</taxon>
        <taxon>Bacillati</taxon>
        <taxon>Candidatus Sysuimicrobiota</taxon>
        <taxon>Candidatus Sysuimicrobiia</taxon>
        <taxon>Candidatus Sysuimicrobiales</taxon>
        <taxon>Candidatus Segetimicrobiaceae</taxon>
        <taxon>Candidatus Segetimicrobium</taxon>
    </lineage>
</organism>
<dbReference type="GO" id="GO:0015658">
    <property type="term" value="F:branched-chain amino acid transmembrane transporter activity"/>
    <property type="evidence" value="ECO:0007669"/>
    <property type="project" value="TreeGrafter"/>
</dbReference>
<dbReference type="Proteomes" id="UP000320048">
    <property type="component" value="Unassembled WGS sequence"/>
</dbReference>
<dbReference type="SUPFAM" id="SSF52540">
    <property type="entry name" value="P-loop containing nucleoside triphosphate hydrolases"/>
    <property type="match status" value="1"/>
</dbReference>
<keyword evidence="5" id="KW-0547">Nucleotide-binding</keyword>
<evidence type="ECO:0000313" key="5">
    <source>
        <dbReference type="EMBL" id="TMI83124.1"/>
    </source>
</evidence>
<dbReference type="GO" id="GO:0016887">
    <property type="term" value="F:ATP hydrolysis activity"/>
    <property type="evidence" value="ECO:0007669"/>
    <property type="project" value="InterPro"/>
</dbReference>
<protein>
    <submittedName>
        <fullName evidence="5">ATP-binding cassette domain-containing protein</fullName>
    </submittedName>
</protein>
<dbReference type="GO" id="GO:0005524">
    <property type="term" value="F:ATP binding"/>
    <property type="evidence" value="ECO:0007669"/>
    <property type="project" value="UniProtKB-KW"/>
</dbReference>
<dbReference type="Gene3D" id="3.40.50.300">
    <property type="entry name" value="P-loop containing nucleotide triphosphate hydrolases"/>
    <property type="match status" value="1"/>
</dbReference>
<evidence type="ECO:0000256" key="2">
    <source>
        <dbReference type="ARBA" id="ARBA00022448"/>
    </source>
</evidence>
<accession>A0A537JHY6</accession>
<comment type="caution">
    <text evidence="5">The sequence shown here is derived from an EMBL/GenBank/DDBJ whole genome shotgun (WGS) entry which is preliminary data.</text>
</comment>
<dbReference type="InterPro" id="IPR003439">
    <property type="entry name" value="ABC_transporter-like_ATP-bd"/>
</dbReference>
<evidence type="ECO:0000256" key="3">
    <source>
        <dbReference type="ARBA" id="ARBA00022970"/>
    </source>
</evidence>
<feature type="domain" description="ABC transporter" evidence="4">
    <location>
        <begin position="17"/>
        <end position="111"/>
    </location>
</feature>
<sequence length="128" mass="13586">MLEIRELRAGYGEVEVLRSVDLDVAPGELVALVGANGAGKSTLLKCISGLVPPTAGTIRLDRRPIAGVPPADIVRLGIAHVPEGRQVFGRLSVADNLILGAYCHRHLTRADLATRVEEVCRIFPALSG</sequence>
<dbReference type="InterPro" id="IPR052156">
    <property type="entry name" value="BCAA_Transport_ATP-bd_LivF"/>
</dbReference>
<keyword evidence="2" id="KW-0813">Transport</keyword>